<reference evidence="5" key="1">
    <citation type="submission" date="2018-11" db="EMBL/GenBank/DDBJ databases">
        <authorList>
            <person name="Alioto T."/>
            <person name="Alioto T."/>
        </authorList>
    </citation>
    <scope>NUCLEOTIDE SEQUENCE</scope>
</reference>
<dbReference type="InterPro" id="IPR036388">
    <property type="entry name" value="WH-like_DNA-bd_sf"/>
</dbReference>
<dbReference type="CDD" id="cd01670">
    <property type="entry name" value="Death"/>
    <property type="match status" value="1"/>
</dbReference>
<dbReference type="OrthoDB" id="5962960at2759"/>
<keyword evidence="6" id="KW-1185">Reference proteome</keyword>
<dbReference type="GO" id="GO:0007165">
    <property type="term" value="P:signal transduction"/>
    <property type="evidence" value="ECO:0007669"/>
    <property type="project" value="InterPro"/>
</dbReference>
<dbReference type="PANTHER" id="PTHR24126">
    <property type="entry name" value="ANKYRIN REPEAT, PH AND SEC7 DOMAIN CONTAINING PROTEIN SECG-RELATED"/>
    <property type="match status" value="1"/>
</dbReference>
<dbReference type="Pfam" id="PF13637">
    <property type="entry name" value="Ank_4"/>
    <property type="match status" value="1"/>
</dbReference>
<dbReference type="PANTHER" id="PTHR24126:SF14">
    <property type="entry name" value="ANK_REP_REGION DOMAIN-CONTAINING PROTEIN"/>
    <property type="match status" value="1"/>
</dbReference>
<feature type="repeat" description="ANK" evidence="3">
    <location>
        <begin position="212"/>
        <end position="244"/>
    </location>
</feature>
<proteinExistence type="predicted"/>
<feature type="repeat" description="ANK" evidence="3">
    <location>
        <begin position="249"/>
        <end position="281"/>
    </location>
</feature>
<dbReference type="PROSITE" id="PS50088">
    <property type="entry name" value="ANK_REPEAT"/>
    <property type="match status" value="8"/>
</dbReference>
<protein>
    <recommendedName>
        <fullName evidence="4">Death domain-containing protein</fullName>
    </recommendedName>
</protein>
<dbReference type="Pfam" id="PF08477">
    <property type="entry name" value="Roc"/>
    <property type="match status" value="1"/>
</dbReference>
<dbReference type="InterPro" id="IPR002110">
    <property type="entry name" value="Ankyrin_rpt"/>
</dbReference>
<feature type="repeat" description="ANK" evidence="3">
    <location>
        <begin position="80"/>
        <end position="112"/>
    </location>
</feature>
<feature type="repeat" description="ANK" evidence="3">
    <location>
        <begin position="146"/>
        <end position="178"/>
    </location>
</feature>
<evidence type="ECO:0000259" key="4">
    <source>
        <dbReference type="PROSITE" id="PS50017"/>
    </source>
</evidence>
<comment type="caution">
    <text evidence="5">The sequence shown here is derived from an EMBL/GenBank/DDBJ whole genome shotgun (WGS) entry which is preliminary data.</text>
</comment>
<dbReference type="Gene3D" id="1.10.10.10">
    <property type="entry name" value="Winged helix-like DNA-binding domain superfamily/Winged helix DNA-binding domain"/>
    <property type="match status" value="1"/>
</dbReference>
<accession>A0A8B6H5H1</accession>
<name>A0A8B6H5H1_MYTGA</name>
<feature type="repeat" description="ANK" evidence="3">
    <location>
        <begin position="47"/>
        <end position="79"/>
    </location>
</feature>
<evidence type="ECO:0000313" key="5">
    <source>
        <dbReference type="EMBL" id="VDI74650.1"/>
    </source>
</evidence>
<gene>
    <name evidence="5" type="ORF">MGAL_10B050239</name>
</gene>
<dbReference type="SUPFAM" id="SSF48403">
    <property type="entry name" value="Ankyrin repeat"/>
    <property type="match status" value="1"/>
</dbReference>
<feature type="repeat" description="ANK" evidence="3">
    <location>
        <begin position="179"/>
        <end position="211"/>
    </location>
</feature>
<dbReference type="PROSITE" id="PS50297">
    <property type="entry name" value="ANK_REP_REGION"/>
    <property type="match status" value="8"/>
</dbReference>
<keyword evidence="2 3" id="KW-0040">ANK repeat</keyword>
<feature type="domain" description="Death" evidence="4">
    <location>
        <begin position="1307"/>
        <end position="1389"/>
    </location>
</feature>
<dbReference type="PROSITE" id="PS50017">
    <property type="entry name" value="DEATH_DOMAIN"/>
    <property type="match status" value="1"/>
</dbReference>
<dbReference type="SMART" id="SM00248">
    <property type="entry name" value="ANK"/>
    <property type="match status" value="8"/>
</dbReference>
<evidence type="ECO:0000256" key="1">
    <source>
        <dbReference type="ARBA" id="ARBA00022737"/>
    </source>
</evidence>
<dbReference type="Gene3D" id="1.25.40.20">
    <property type="entry name" value="Ankyrin repeat-containing domain"/>
    <property type="match status" value="3"/>
</dbReference>
<dbReference type="EMBL" id="UYJE01009582">
    <property type="protein sequence ID" value="VDI74650.1"/>
    <property type="molecule type" value="Genomic_DNA"/>
</dbReference>
<feature type="repeat" description="ANK" evidence="3">
    <location>
        <begin position="1"/>
        <end position="31"/>
    </location>
</feature>
<dbReference type="InterPro" id="IPR027417">
    <property type="entry name" value="P-loop_NTPase"/>
</dbReference>
<sequence length="1389" mass="158082">MTALHLASSNGHKEVVTILLDHDAELNAKNTNGSTALHWATCNITSQGMTALHLASSHGHKEVVTILLEHDADTNVKETKGWLPLHCAASRGYIDIVSELFRRETDVNAETSKGETALHLSSNNGHKEVVTILLDHAAHPNAKTADGWLPLHCAASAGYRDIVSELLRRGTDANAETSKGETALHLSSRNGHKEVVTILLDHASHPNAKTADGITALHLASSNGHMEVVTILLDYSADPNIKSADVSRKGWLALHFADYNGHSDIVSELIRRGTDVDSVTTKEEKEKCKDMVTSLYESNFKQFRNYYDTSPVNANSPFHFRHELLHQLRGFGLGTASDLQELLRESSFQSFWNRVYLVGPNSVGKSCLAKILVGEQVPQSRKSTDGIWIYMGRAGMDVDEMKWIYFEKGNAVTEILTNMLMTVSSAEAATEARDNSTNFHKKQKLLEPTQKCEYLEMKDGNDLKKGSLVGAKAIKYNASSHHETKRAMADSSTIVHPKQATARKFRNQEMQIDDVRQSGLLEGFSTPYALSHQDSKRKTADTIVDLKSYEGNSFDIQRSEGYINPNSSQEGIQGEHSKYNEHKVADDQCSISNKIKTSSVFDSSVKQLIRELSIGKTQTNQRILEQLDSEWMKEISSDMSIDKLHELMVKAVKEGKYKQMVVPIDIWDFGGQKEYHMTHQLFITSRGIFILMFDGSIDIHKHRSDLGFLPGHFGKPTAAVYLLHWVNSILTFCKRSKEGFPKILFVATHKDMLPLMWKYRFESYRQKLENKIQKIFESHAGLKHLEFKPLLFINSTNPEDPEIKELQQRVMKRATEHPRWGEEMPTAWIPLDLQLTMKVEEGTNILSLEQIKSLNSKKKSMALSEKQIVTFLEVQHSLGKLLYFNVENLRDYVIISPAYLVEVLRSIVTEKQFWCKSGRFPSILKNIQETGFIDKEDIYHLWTQKEFMHFLKYKEYMVDLLVHLDVIIAPRTSFELSSSPLRDVSRFLVPCMITKTNDTKYLEKFWNYNNSIVMAYRFIEEIIPPALSYRFLGSLVAMWHVKKYACTKNKREKTLLFSDLYVVEVGNSHELAVQVKGNRVVVSLVHTVNKGNIIPTLASSIQECLTTAMLGICQFYSTLSDAQNSSSKHQAMPFEIEFGVFCKSDICFFHHNDIRPNSPWFCSQHRKKNEVGYLQAWFSEKEPSDKCLSTCIGLGRMALERSPSDKHLRRLVGEFSPGKCRELAIELGLSVHEWENFEYQFQFQIPDDLKFVAIRSCREKSRNFTFRMLVRVLEKLELSQHLLCKVLRDVKPDVSGIPEDTLNNPPSDKLLFDLSNHIGNSSMQLAIELDLDSTAIQQIQYKHKTKLLEQTKEILQIWSKKKQPTPTLLLLIKALHRIGKMGSLRGVRF</sequence>
<dbReference type="PRINTS" id="PR01415">
    <property type="entry name" value="ANKYRIN"/>
</dbReference>
<dbReference type="Gene3D" id="3.40.50.300">
    <property type="entry name" value="P-loop containing nucleotide triphosphate hydrolases"/>
    <property type="match status" value="1"/>
</dbReference>
<keyword evidence="1" id="KW-0677">Repeat</keyword>
<evidence type="ECO:0000313" key="6">
    <source>
        <dbReference type="Proteomes" id="UP000596742"/>
    </source>
</evidence>
<dbReference type="Proteomes" id="UP000596742">
    <property type="component" value="Unassembled WGS sequence"/>
</dbReference>
<dbReference type="InterPro" id="IPR036770">
    <property type="entry name" value="Ankyrin_rpt-contain_sf"/>
</dbReference>
<dbReference type="PROSITE" id="PS50890">
    <property type="entry name" value="PUA"/>
    <property type="match status" value="1"/>
</dbReference>
<feature type="repeat" description="ANK" evidence="3">
    <location>
        <begin position="113"/>
        <end position="145"/>
    </location>
</feature>
<dbReference type="Pfam" id="PF12796">
    <property type="entry name" value="Ank_2"/>
    <property type="match status" value="3"/>
</dbReference>
<dbReference type="SUPFAM" id="SSF47986">
    <property type="entry name" value="DEATH domain"/>
    <property type="match status" value="1"/>
</dbReference>
<evidence type="ECO:0000256" key="2">
    <source>
        <dbReference type="ARBA" id="ARBA00023043"/>
    </source>
</evidence>
<dbReference type="InterPro" id="IPR000488">
    <property type="entry name" value="Death_dom"/>
</dbReference>
<organism evidence="5 6">
    <name type="scientific">Mytilus galloprovincialis</name>
    <name type="common">Mediterranean mussel</name>
    <dbReference type="NCBI Taxonomy" id="29158"/>
    <lineage>
        <taxon>Eukaryota</taxon>
        <taxon>Metazoa</taxon>
        <taxon>Spiralia</taxon>
        <taxon>Lophotrochozoa</taxon>
        <taxon>Mollusca</taxon>
        <taxon>Bivalvia</taxon>
        <taxon>Autobranchia</taxon>
        <taxon>Pteriomorphia</taxon>
        <taxon>Mytilida</taxon>
        <taxon>Mytiloidea</taxon>
        <taxon>Mytilidae</taxon>
        <taxon>Mytilinae</taxon>
        <taxon>Mytilus</taxon>
    </lineage>
</organism>
<dbReference type="Pfam" id="PF00531">
    <property type="entry name" value="Death"/>
    <property type="match status" value="1"/>
</dbReference>
<evidence type="ECO:0000256" key="3">
    <source>
        <dbReference type="PROSITE-ProRule" id="PRU00023"/>
    </source>
</evidence>
<dbReference type="Pfam" id="PF00023">
    <property type="entry name" value="Ank"/>
    <property type="match status" value="1"/>
</dbReference>
<dbReference type="SUPFAM" id="SSF52540">
    <property type="entry name" value="P-loop containing nucleoside triphosphate hydrolases"/>
    <property type="match status" value="1"/>
</dbReference>
<dbReference type="Gene3D" id="1.10.533.10">
    <property type="entry name" value="Death Domain, Fas"/>
    <property type="match status" value="1"/>
</dbReference>
<dbReference type="InterPro" id="IPR011029">
    <property type="entry name" value="DEATH-like_dom_sf"/>
</dbReference>